<name>A0A1G8LT49_9CLOT</name>
<sequence>MGGDAFLKKKLAILFFGLFITLVAIEVYYKFDGTLGFLLVLFATWSLLAAIFLGGYLKEAVEVILDFFLG</sequence>
<keyword evidence="1" id="KW-1133">Transmembrane helix</keyword>
<protein>
    <submittedName>
        <fullName evidence="2">Uncharacterized protein</fullName>
    </submittedName>
</protein>
<evidence type="ECO:0000313" key="3">
    <source>
        <dbReference type="Proteomes" id="UP000183255"/>
    </source>
</evidence>
<feature type="transmembrane region" description="Helical" evidence="1">
    <location>
        <begin position="35"/>
        <end position="57"/>
    </location>
</feature>
<proteinExistence type="predicted"/>
<keyword evidence="1" id="KW-0472">Membrane</keyword>
<gene>
    <name evidence="2" type="ORF">SAMN05421804_103176</name>
</gene>
<evidence type="ECO:0000256" key="1">
    <source>
        <dbReference type="SAM" id="Phobius"/>
    </source>
</evidence>
<keyword evidence="1" id="KW-0812">Transmembrane</keyword>
<feature type="transmembrane region" description="Helical" evidence="1">
    <location>
        <begin position="12"/>
        <end position="29"/>
    </location>
</feature>
<reference evidence="2 3" key="1">
    <citation type="submission" date="2016-10" db="EMBL/GenBank/DDBJ databases">
        <authorList>
            <person name="de Groot N.N."/>
        </authorList>
    </citation>
    <scope>NUCLEOTIDE SEQUENCE [LARGE SCALE GENOMIC DNA]</scope>
    <source>
        <strain evidence="2 3">CGMCC 1.5058</strain>
    </source>
</reference>
<organism evidence="2 3">
    <name type="scientific">Proteiniclasticum ruminis</name>
    <dbReference type="NCBI Taxonomy" id="398199"/>
    <lineage>
        <taxon>Bacteria</taxon>
        <taxon>Bacillati</taxon>
        <taxon>Bacillota</taxon>
        <taxon>Clostridia</taxon>
        <taxon>Eubacteriales</taxon>
        <taxon>Clostridiaceae</taxon>
        <taxon>Proteiniclasticum</taxon>
    </lineage>
</organism>
<dbReference type="AlphaFoldDB" id="A0A1G8LT49"/>
<accession>A0A1G8LT49</accession>
<dbReference type="Proteomes" id="UP000183255">
    <property type="component" value="Unassembled WGS sequence"/>
</dbReference>
<dbReference type="EMBL" id="FNDZ01000003">
    <property type="protein sequence ID" value="SDI58816.1"/>
    <property type="molecule type" value="Genomic_DNA"/>
</dbReference>
<evidence type="ECO:0000313" key="2">
    <source>
        <dbReference type="EMBL" id="SDI58816.1"/>
    </source>
</evidence>